<dbReference type="Gene3D" id="3.40.50.150">
    <property type="entry name" value="Vaccinia Virus protein VP39"/>
    <property type="match status" value="1"/>
</dbReference>
<accession>A4AAF8</accession>
<dbReference type="InterPro" id="IPR029063">
    <property type="entry name" value="SAM-dependent_MTases_sf"/>
</dbReference>
<dbReference type="PANTHER" id="PTHR43861:SF6">
    <property type="entry name" value="METHYLTRANSFERASE TYPE 11"/>
    <property type="match status" value="1"/>
</dbReference>
<dbReference type="GO" id="GO:0008168">
    <property type="term" value="F:methyltransferase activity"/>
    <property type="evidence" value="ECO:0007669"/>
    <property type="project" value="UniProtKB-KW"/>
</dbReference>
<comment type="caution">
    <text evidence="1">The sequence shown here is derived from an EMBL/GenBank/DDBJ whole genome shotgun (WGS) entry which is preliminary data.</text>
</comment>
<dbReference type="HOGENOM" id="CLU_1583699_0_0_6"/>
<evidence type="ECO:0000313" key="1">
    <source>
        <dbReference type="EMBL" id="EAQ97035.1"/>
    </source>
</evidence>
<keyword evidence="2" id="KW-1185">Reference proteome</keyword>
<reference evidence="1 2" key="2">
    <citation type="journal article" date="2009" name="PLoS ONE">
        <title>The photosynthetic apparatus and its regulation in the aerobic gammaproteobacterium Congregibacter litoralis gen. nov., sp. nov.</title>
        <authorList>
            <person name="Spring S."/>
            <person name="Lunsdorf H."/>
            <person name="Fuchs B.M."/>
            <person name="Tindall B.J."/>
        </authorList>
    </citation>
    <scope>NUCLEOTIDE SEQUENCE [LARGE SCALE GENOMIC DNA]</scope>
    <source>
        <strain evidence="1">KT71</strain>
    </source>
</reference>
<dbReference type="STRING" id="314285.KT71_12270"/>
<name>A4AAF8_9GAMM</name>
<dbReference type="Pfam" id="PF13489">
    <property type="entry name" value="Methyltransf_23"/>
    <property type="match status" value="1"/>
</dbReference>
<keyword evidence="1" id="KW-0808">Transferase</keyword>
<dbReference type="EMBL" id="AAOA02000003">
    <property type="protein sequence ID" value="EAQ97035.1"/>
    <property type="molecule type" value="Genomic_DNA"/>
</dbReference>
<keyword evidence="1" id="KW-0489">Methyltransferase</keyword>
<dbReference type="AlphaFoldDB" id="A4AAF8"/>
<dbReference type="OrthoDB" id="9791944at2"/>
<dbReference type="eggNOG" id="COG2227">
    <property type="taxonomic scope" value="Bacteria"/>
</dbReference>
<organism evidence="1 2">
    <name type="scientific">Congregibacter litoralis KT71</name>
    <dbReference type="NCBI Taxonomy" id="314285"/>
    <lineage>
        <taxon>Bacteria</taxon>
        <taxon>Pseudomonadati</taxon>
        <taxon>Pseudomonadota</taxon>
        <taxon>Gammaproteobacteria</taxon>
        <taxon>Cellvibrionales</taxon>
        <taxon>Halieaceae</taxon>
        <taxon>Congregibacter</taxon>
    </lineage>
</organism>
<protein>
    <submittedName>
        <fullName evidence="1">Methyltransferase domain protein</fullName>
    </submittedName>
</protein>
<dbReference type="PANTHER" id="PTHR43861">
    <property type="entry name" value="TRANS-ACONITATE 2-METHYLTRANSFERASE-RELATED"/>
    <property type="match status" value="1"/>
</dbReference>
<dbReference type="SUPFAM" id="SSF53335">
    <property type="entry name" value="S-adenosyl-L-methionine-dependent methyltransferases"/>
    <property type="match status" value="1"/>
</dbReference>
<proteinExistence type="predicted"/>
<sequence>MAGSRIGGSFLDVGCNAGFAVAAAHTLGFSATGIDIDAAAIAEAQKNFPDANFECAGVEEFARGETYDFIYCSEVIEHLPSLEGFLTEVRSLMHKDSLLLLTTPDLGHPSLRWPMRRTPIIEWDSIRPPEHLFYFNKQNLKKILNQHGFSRIKCALNTKPTIRALVQL</sequence>
<dbReference type="Proteomes" id="UP000019205">
    <property type="component" value="Chromosome"/>
</dbReference>
<evidence type="ECO:0000313" key="2">
    <source>
        <dbReference type="Proteomes" id="UP000019205"/>
    </source>
</evidence>
<reference evidence="1 2" key="1">
    <citation type="journal article" date="2007" name="Proc. Natl. Acad. Sci. U.S.A.">
        <title>Characterization of a marine gammaproteobacterium capable of aerobic anoxygenic photosynthesis.</title>
        <authorList>
            <person name="Fuchs B.M."/>
            <person name="Spring S."/>
            <person name="Teeling H."/>
            <person name="Quast C."/>
            <person name="Wulf J."/>
            <person name="Schattenhofer M."/>
            <person name="Yan S."/>
            <person name="Ferriera S."/>
            <person name="Johnson J."/>
            <person name="Glockner F.O."/>
            <person name="Amann R."/>
        </authorList>
    </citation>
    <scope>NUCLEOTIDE SEQUENCE [LARGE SCALE GENOMIC DNA]</scope>
    <source>
        <strain evidence="1">KT71</strain>
    </source>
</reference>
<gene>
    <name evidence="1" type="ORF">KT71_12270</name>
</gene>
<dbReference type="GO" id="GO:0032259">
    <property type="term" value="P:methylation"/>
    <property type="evidence" value="ECO:0007669"/>
    <property type="project" value="UniProtKB-KW"/>
</dbReference>